<feature type="compositionally biased region" description="Low complexity" evidence="1">
    <location>
        <begin position="145"/>
        <end position="159"/>
    </location>
</feature>
<dbReference type="InterPro" id="IPR035940">
    <property type="entry name" value="CAP_sf"/>
</dbReference>
<dbReference type="EMBL" id="JAIBOA010000034">
    <property type="protein sequence ID" value="MBW8487451.1"/>
    <property type="molecule type" value="Genomic_DNA"/>
</dbReference>
<evidence type="ECO:0000256" key="2">
    <source>
        <dbReference type="SAM" id="Phobius"/>
    </source>
</evidence>
<reference evidence="4 5" key="1">
    <citation type="submission" date="2021-07" db="EMBL/GenBank/DDBJ databases">
        <title>Actinomadura sp. PM05-2 isolated from lichen.</title>
        <authorList>
            <person name="Somphong A."/>
            <person name="Phongsopitanun W."/>
            <person name="Tanasupawat S."/>
            <person name="Peongsungnone V."/>
        </authorList>
    </citation>
    <scope>NUCLEOTIDE SEQUENCE [LARGE SCALE GENOMIC DNA]</scope>
    <source>
        <strain evidence="4 5">PM05-2</strain>
    </source>
</reference>
<dbReference type="Gene3D" id="3.40.33.10">
    <property type="entry name" value="CAP"/>
    <property type="match status" value="1"/>
</dbReference>
<keyword evidence="2" id="KW-0472">Membrane</keyword>
<name>A0ABS7G4Q0_9ACTN</name>
<feature type="region of interest" description="Disordered" evidence="1">
    <location>
        <begin position="81"/>
        <end position="201"/>
    </location>
</feature>
<dbReference type="InterPro" id="IPR014044">
    <property type="entry name" value="CAP_dom"/>
</dbReference>
<dbReference type="PANTHER" id="PTHR31157">
    <property type="entry name" value="SCP DOMAIN-CONTAINING PROTEIN"/>
    <property type="match status" value="1"/>
</dbReference>
<keyword evidence="2" id="KW-0812">Transmembrane</keyword>
<feature type="compositionally biased region" description="Low complexity" evidence="1">
    <location>
        <begin position="19"/>
        <end position="36"/>
    </location>
</feature>
<feature type="domain" description="SCP" evidence="3">
    <location>
        <begin position="193"/>
        <end position="305"/>
    </location>
</feature>
<evidence type="ECO:0000313" key="5">
    <source>
        <dbReference type="Proteomes" id="UP000774570"/>
    </source>
</evidence>
<dbReference type="SUPFAM" id="SSF55797">
    <property type="entry name" value="PR-1-like"/>
    <property type="match status" value="1"/>
</dbReference>
<keyword evidence="2" id="KW-1133">Transmembrane helix</keyword>
<proteinExistence type="predicted"/>
<gene>
    <name evidence="4" type="ORF">K1Y72_34215</name>
</gene>
<feature type="region of interest" description="Disordered" evidence="1">
    <location>
        <begin position="1"/>
        <end position="61"/>
    </location>
</feature>
<protein>
    <submittedName>
        <fullName evidence="4">CAP domain-containing protein</fullName>
    </submittedName>
</protein>
<feature type="transmembrane region" description="Helical" evidence="2">
    <location>
        <begin position="62"/>
        <end position="82"/>
    </location>
</feature>
<organism evidence="4 5">
    <name type="scientific">Actinomadura parmotrematis</name>
    <dbReference type="NCBI Taxonomy" id="2864039"/>
    <lineage>
        <taxon>Bacteria</taxon>
        <taxon>Bacillati</taxon>
        <taxon>Actinomycetota</taxon>
        <taxon>Actinomycetes</taxon>
        <taxon>Streptosporangiales</taxon>
        <taxon>Thermomonosporaceae</taxon>
        <taxon>Actinomadura</taxon>
    </lineage>
</organism>
<dbReference type="Proteomes" id="UP000774570">
    <property type="component" value="Unassembled WGS sequence"/>
</dbReference>
<feature type="compositionally biased region" description="Gly residues" evidence="1">
    <location>
        <begin position="160"/>
        <end position="177"/>
    </location>
</feature>
<evidence type="ECO:0000256" key="1">
    <source>
        <dbReference type="SAM" id="MobiDB-lite"/>
    </source>
</evidence>
<feature type="compositionally biased region" description="Low complexity" evidence="1">
    <location>
        <begin position="103"/>
        <end position="133"/>
    </location>
</feature>
<dbReference type="RefSeq" id="WP_220170681.1">
    <property type="nucleotide sequence ID" value="NZ_JAIBOA010000034.1"/>
</dbReference>
<comment type="caution">
    <text evidence="4">The sequence shown here is derived from an EMBL/GenBank/DDBJ whole genome shotgun (WGS) entry which is preliminary data.</text>
</comment>
<evidence type="ECO:0000313" key="4">
    <source>
        <dbReference type="EMBL" id="MBW8487451.1"/>
    </source>
</evidence>
<feature type="compositionally biased region" description="Low complexity" evidence="1">
    <location>
        <begin position="178"/>
        <end position="189"/>
    </location>
</feature>
<evidence type="ECO:0000259" key="3">
    <source>
        <dbReference type="Pfam" id="PF00188"/>
    </source>
</evidence>
<keyword evidence="5" id="KW-1185">Reference proteome</keyword>
<dbReference type="CDD" id="cd05379">
    <property type="entry name" value="CAP_bacterial"/>
    <property type="match status" value="1"/>
</dbReference>
<dbReference type="Pfam" id="PF00188">
    <property type="entry name" value="CAP"/>
    <property type="match status" value="1"/>
</dbReference>
<sequence>MPPNRSPPRRPRPARLREALLSPSSNRPRPSRSYPDPYDRPGPYQRGDSHDRGDRRRRGRSALAVTAAVAGAALAAGTGVLLNGAVSPGPSGRPAAALDGRQGSDAPDGGAPAASPASSSSPAPSRRASAPADQAPPPLKRIHVPAPRTASPTPSTSPGGSSGGGDSGTGGGGGGTPAAGTGSTSTEAAVASLTNSERAKAGCPALRVDARLVTAARKHSADMAAHNYFDHNSQDGTTPWTRMERAGYSDPGAENIAMGYATAAAVMKGWMNSPGHRANILNCKLRAIGVGRAGSSRGPYWTQDFGWS</sequence>
<accession>A0ABS7G4Q0</accession>
<dbReference type="PANTHER" id="PTHR31157:SF1">
    <property type="entry name" value="SCP DOMAIN-CONTAINING PROTEIN"/>
    <property type="match status" value="1"/>
</dbReference>